<dbReference type="AlphaFoldDB" id="A0A930DHX2"/>
<dbReference type="GO" id="GO:0004520">
    <property type="term" value="F:DNA endonuclease activity"/>
    <property type="evidence" value="ECO:0007669"/>
    <property type="project" value="InterPro"/>
</dbReference>
<comment type="similarity">
    <text evidence="10">Belongs to the CRISPR-associated endonuclease Cas1 family.</text>
</comment>
<dbReference type="Gene3D" id="1.20.120.920">
    <property type="entry name" value="CRISPR-associated endonuclease Cas1, C-terminal domain"/>
    <property type="match status" value="1"/>
</dbReference>
<keyword evidence="5 10" id="KW-0460">Magnesium</keyword>
<evidence type="ECO:0000256" key="6">
    <source>
        <dbReference type="ARBA" id="ARBA00023118"/>
    </source>
</evidence>
<dbReference type="NCBIfam" id="TIGR03639">
    <property type="entry name" value="cas1_NMENI"/>
    <property type="match status" value="1"/>
</dbReference>
<dbReference type="GO" id="GO:0051607">
    <property type="term" value="P:defense response to virus"/>
    <property type="evidence" value="ECO:0007669"/>
    <property type="project" value="UniProtKB-UniRule"/>
</dbReference>
<gene>
    <name evidence="10 11" type="primary">cas1</name>
    <name evidence="11" type="ORF">HXM80_07750</name>
</gene>
<keyword evidence="4 10" id="KW-0378">Hydrolase</keyword>
<comment type="cofactor">
    <cofactor evidence="10">
        <name>Mg(2+)</name>
        <dbReference type="ChEBI" id="CHEBI:18420"/>
    </cofactor>
    <cofactor evidence="10">
        <name>Mn(2+)</name>
        <dbReference type="ChEBI" id="CHEBI:29035"/>
    </cofactor>
</comment>
<evidence type="ECO:0000256" key="2">
    <source>
        <dbReference type="ARBA" id="ARBA00022723"/>
    </source>
</evidence>
<keyword evidence="7 10" id="KW-0238">DNA-binding</keyword>
<accession>A0A930DHX2</accession>
<evidence type="ECO:0000256" key="4">
    <source>
        <dbReference type="ARBA" id="ARBA00022801"/>
    </source>
</evidence>
<evidence type="ECO:0000256" key="5">
    <source>
        <dbReference type="ARBA" id="ARBA00022842"/>
    </source>
</evidence>
<protein>
    <recommendedName>
        <fullName evidence="10">CRISPR-associated endonuclease Cas1</fullName>
        <ecNumber evidence="10">3.1.-.-</ecNumber>
    </recommendedName>
</protein>
<evidence type="ECO:0000256" key="1">
    <source>
        <dbReference type="ARBA" id="ARBA00022722"/>
    </source>
</evidence>
<dbReference type="InterPro" id="IPR019855">
    <property type="entry name" value="CRISPR-assoc_Cas1_NMENI"/>
</dbReference>
<dbReference type="GO" id="GO:0043571">
    <property type="term" value="P:maintenance of CRISPR repeat elements"/>
    <property type="evidence" value="ECO:0007669"/>
    <property type="project" value="UniProtKB-UniRule"/>
</dbReference>
<keyword evidence="1 10" id="KW-0540">Nuclease</keyword>
<evidence type="ECO:0000313" key="12">
    <source>
        <dbReference type="Proteomes" id="UP000780345"/>
    </source>
</evidence>
<reference evidence="11" key="1">
    <citation type="submission" date="2020-04" db="EMBL/GenBank/DDBJ databases">
        <title>Deep metagenomics examines the oral microbiome during advanced dental caries in children, revealing novel taxa and co-occurrences with host molecules.</title>
        <authorList>
            <person name="Baker J.L."/>
            <person name="Morton J.T."/>
            <person name="Dinis M."/>
            <person name="Alvarez R."/>
            <person name="Tran N.C."/>
            <person name="Knight R."/>
            <person name="Edlund A."/>
        </authorList>
    </citation>
    <scope>NUCLEOTIDE SEQUENCE</scope>
    <source>
        <strain evidence="11">JCVI_32_bin.62</strain>
    </source>
</reference>
<feature type="binding site" evidence="10">
    <location>
        <position position="219"/>
    </location>
    <ligand>
        <name>Mn(2+)</name>
        <dbReference type="ChEBI" id="CHEBI:29035"/>
    </ligand>
</feature>
<comment type="subunit">
    <text evidence="9 10">Homodimer, forms a heterotetramer with a Cas2 homodimer.</text>
</comment>
<name>A0A930DHX2_NEISI</name>
<dbReference type="PANTHER" id="PTHR34353">
    <property type="entry name" value="CRISPR-ASSOCIATED ENDONUCLEASE CAS1 1"/>
    <property type="match status" value="1"/>
</dbReference>
<evidence type="ECO:0000256" key="3">
    <source>
        <dbReference type="ARBA" id="ARBA00022759"/>
    </source>
</evidence>
<dbReference type="InterPro" id="IPR002729">
    <property type="entry name" value="CRISPR-assoc_Cas1"/>
</dbReference>
<dbReference type="EC" id="3.1.-.-" evidence="10"/>
<dbReference type="GO" id="GO:0003677">
    <property type="term" value="F:DNA binding"/>
    <property type="evidence" value="ECO:0007669"/>
    <property type="project" value="UniProtKB-KW"/>
</dbReference>
<evidence type="ECO:0000313" key="11">
    <source>
        <dbReference type="EMBL" id="MBF1265554.1"/>
    </source>
</evidence>
<dbReference type="Pfam" id="PF01867">
    <property type="entry name" value="Cas_Cas1"/>
    <property type="match status" value="1"/>
</dbReference>
<dbReference type="GO" id="GO:0046872">
    <property type="term" value="F:metal ion binding"/>
    <property type="evidence" value="ECO:0007669"/>
    <property type="project" value="UniProtKB-UniRule"/>
</dbReference>
<sequence length="304" mass="34354">MTWRSLLIQNSGKLSLHREQMLIRQNGESYTVPLEDIAVIVVENRETLITAPLLSALAEYGTTLLTCDEQFLPCGQWLPYSQYHRQLKTLKLQLNISEPLKKQLWQHIVRRKILNQAFVADETGNDIAAKRLRALAAEVRSGDTGNREAQAAALYFQAVFGEKFTRNDNNAVNANLNYAYAVIRAAVARSLALYGWLPALGLFHKSELNPFNLADDFIEPLRPLADLTILNLKEQGRLKSELMPQTKQALIRILHSQVGIEQQTFSTLAAIDKMIASFQPSLAAKNVKLLKLPEILPLKEYQYE</sequence>
<dbReference type="InterPro" id="IPR050646">
    <property type="entry name" value="Cas1"/>
</dbReference>
<evidence type="ECO:0000256" key="8">
    <source>
        <dbReference type="ARBA" id="ARBA00023211"/>
    </source>
</evidence>
<comment type="function">
    <text evidence="10">CRISPR (clustered regularly interspaced short palindromic repeat), is an adaptive immune system that provides protection against mobile genetic elements (viruses, transposable elements and conjugative plasmids). CRISPR clusters contain spacers, sequences complementary to antecedent mobile elements, and target invading nucleic acids. CRISPR clusters are transcribed and processed into CRISPR RNA (crRNA). Acts as a dsDNA endonuclease. Involved in the integration of spacer DNA into the CRISPR cassette.</text>
</comment>
<keyword evidence="3 10" id="KW-0255">Endonuclease</keyword>
<evidence type="ECO:0000256" key="9">
    <source>
        <dbReference type="ARBA" id="ARBA00038592"/>
    </source>
</evidence>
<feature type="binding site" evidence="10">
    <location>
        <position position="204"/>
    </location>
    <ligand>
        <name>Mn(2+)</name>
        <dbReference type="ChEBI" id="CHEBI:29035"/>
    </ligand>
</feature>
<keyword evidence="2 10" id="KW-0479">Metal-binding</keyword>
<organism evidence="11 12">
    <name type="scientific">Neisseria sicca</name>
    <dbReference type="NCBI Taxonomy" id="490"/>
    <lineage>
        <taxon>Bacteria</taxon>
        <taxon>Pseudomonadati</taxon>
        <taxon>Pseudomonadota</taxon>
        <taxon>Betaproteobacteria</taxon>
        <taxon>Neisseriales</taxon>
        <taxon>Neisseriaceae</taxon>
        <taxon>Neisseria</taxon>
    </lineage>
</organism>
<dbReference type="InterPro" id="IPR042206">
    <property type="entry name" value="CRISPR-assoc_Cas1_C"/>
</dbReference>
<dbReference type="GO" id="GO:0016787">
    <property type="term" value="F:hydrolase activity"/>
    <property type="evidence" value="ECO:0007669"/>
    <property type="project" value="UniProtKB-KW"/>
</dbReference>
<dbReference type="EMBL" id="JABZQQ010000062">
    <property type="protein sequence ID" value="MBF1265554.1"/>
    <property type="molecule type" value="Genomic_DNA"/>
</dbReference>
<feature type="binding site" evidence="10">
    <location>
        <position position="148"/>
    </location>
    <ligand>
        <name>Mn(2+)</name>
        <dbReference type="ChEBI" id="CHEBI:29035"/>
    </ligand>
</feature>
<keyword evidence="8 10" id="KW-0464">Manganese</keyword>
<keyword evidence="6 10" id="KW-0051">Antiviral defense</keyword>
<comment type="caution">
    <text evidence="11">The sequence shown here is derived from an EMBL/GenBank/DDBJ whole genome shotgun (WGS) entry which is preliminary data.</text>
</comment>
<dbReference type="CDD" id="cd09720">
    <property type="entry name" value="Cas1_II"/>
    <property type="match status" value="1"/>
</dbReference>
<dbReference type="PANTHER" id="PTHR34353:SF2">
    <property type="entry name" value="CRISPR-ASSOCIATED ENDONUCLEASE CAS1 1"/>
    <property type="match status" value="1"/>
</dbReference>
<dbReference type="Proteomes" id="UP000780345">
    <property type="component" value="Unassembled WGS sequence"/>
</dbReference>
<proteinExistence type="inferred from homology"/>
<dbReference type="HAMAP" id="MF_01470">
    <property type="entry name" value="Cas1"/>
    <property type="match status" value="1"/>
</dbReference>
<evidence type="ECO:0000256" key="7">
    <source>
        <dbReference type="ARBA" id="ARBA00023125"/>
    </source>
</evidence>
<evidence type="ECO:0000256" key="10">
    <source>
        <dbReference type="HAMAP-Rule" id="MF_01470"/>
    </source>
</evidence>